<dbReference type="InterPro" id="IPR009081">
    <property type="entry name" value="PP-bd_ACP"/>
</dbReference>
<evidence type="ECO:0000256" key="14">
    <source>
        <dbReference type="SAM" id="Phobius"/>
    </source>
</evidence>
<protein>
    <recommendedName>
        <fullName evidence="13">Acyl carrier protein</fullName>
    </recommendedName>
</protein>
<dbReference type="GO" id="GO:0009507">
    <property type="term" value="C:chloroplast"/>
    <property type="evidence" value="ECO:0007669"/>
    <property type="project" value="UniProtKB-SubCell"/>
</dbReference>
<keyword evidence="10" id="KW-0809">Transit peptide</keyword>
<dbReference type="PANTHER" id="PTHR46153">
    <property type="entry name" value="ACYL CARRIER PROTEIN"/>
    <property type="match status" value="1"/>
</dbReference>
<evidence type="ECO:0000256" key="8">
    <source>
        <dbReference type="ARBA" id="ARBA00022640"/>
    </source>
</evidence>
<accession>A0A7S1ITP1</accession>
<comment type="function">
    <text evidence="1 13">Carrier of the growing fatty acid chain in fatty acid biosynthesis.</text>
</comment>
<dbReference type="Gene3D" id="1.10.1200.10">
    <property type="entry name" value="ACP-like"/>
    <property type="match status" value="1"/>
</dbReference>
<dbReference type="NCBIfam" id="NF002150">
    <property type="entry name" value="PRK00982.1-4"/>
    <property type="match status" value="1"/>
</dbReference>
<proteinExistence type="inferred from homology"/>
<gene>
    <name evidence="16" type="ORF">EGYM00392_LOCUS33853</name>
</gene>
<dbReference type="EMBL" id="HBGA01090505">
    <property type="protein sequence ID" value="CAD9022731.1"/>
    <property type="molecule type" value="Transcribed_RNA"/>
</dbReference>
<keyword evidence="11" id="KW-0443">Lipid metabolism</keyword>
<evidence type="ECO:0000256" key="12">
    <source>
        <dbReference type="ARBA" id="ARBA00023160"/>
    </source>
</evidence>
<keyword evidence="6" id="KW-0150">Chloroplast</keyword>
<dbReference type="PANTHER" id="PTHR46153:SF2">
    <property type="entry name" value="ACYL CARRIER PROTEIN"/>
    <property type="match status" value="1"/>
</dbReference>
<dbReference type="GO" id="GO:0031177">
    <property type="term" value="F:phosphopantetheine binding"/>
    <property type="evidence" value="ECO:0007669"/>
    <property type="project" value="InterPro"/>
</dbReference>
<evidence type="ECO:0000256" key="3">
    <source>
        <dbReference type="ARBA" id="ARBA00010930"/>
    </source>
</evidence>
<evidence type="ECO:0000256" key="7">
    <source>
        <dbReference type="ARBA" id="ARBA00022553"/>
    </source>
</evidence>
<keyword evidence="5 13" id="KW-0444">Lipid biosynthesis</keyword>
<keyword evidence="14" id="KW-0472">Membrane</keyword>
<reference evidence="16" key="1">
    <citation type="submission" date="2021-01" db="EMBL/GenBank/DDBJ databases">
        <authorList>
            <person name="Corre E."/>
            <person name="Pelletier E."/>
            <person name="Niang G."/>
            <person name="Scheremetjew M."/>
            <person name="Finn R."/>
            <person name="Kale V."/>
            <person name="Holt S."/>
            <person name="Cochrane G."/>
            <person name="Meng A."/>
            <person name="Brown T."/>
            <person name="Cohen L."/>
        </authorList>
    </citation>
    <scope>NUCLEOTIDE SEQUENCE</scope>
    <source>
        <strain evidence="16">NIES-381</strain>
    </source>
</reference>
<dbReference type="PROSITE" id="PS00012">
    <property type="entry name" value="PHOSPHOPANTETHEINE"/>
    <property type="match status" value="1"/>
</dbReference>
<sequence length="218" mass="22890">MSYGSVPRYAAPESDNKVVKVAAALAVAGCVALGAVAFTTPAATTLYAPAATTVRPAVQSMMAPVAPQMAQRYQPAYAAAEYQQADAAQYEQYTQLPAQETSFGGSLLLFPVAAIAGAVAYFLARPAAPAPQWRMAMAAADAELYEKVKAIVVEELDIDADAATPDANVTDLGADSLDLVELIMRLEEEFDIEIPEELAVKITTVQEAADAVAQQMSA</sequence>
<keyword evidence="7" id="KW-0597">Phosphoprotein</keyword>
<dbReference type="Pfam" id="PF00550">
    <property type="entry name" value="PP-binding"/>
    <property type="match status" value="1"/>
</dbReference>
<dbReference type="InterPro" id="IPR036736">
    <property type="entry name" value="ACP-like_sf"/>
</dbReference>
<keyword evidence="14" id="KW-1133">Transmembrane helix</keyword>
<dbReference type="AlphaFoldDB" id="A0A7S1ITP1"/>
<dbReference type="GO" id="GO:0000036">
    <property type="term" value="F:acyl carrier activity"/>
    <property type="evidence" value="ECO:0007669"/>
    <property type="project" value="InterPro"/>
</dbReference>
<dbReference type="SMART" id="SM00823">
    <property type="entry name" value="PKS_PP"/>
    <property type="match status" value="1"/>
</dbReference>
<keyword evidence="9" id="KW-0276">Fatty acid metabolism</keyword>
<evidence type="ECO:0000256" key="1">
    <source>
        <dbReference type="ARBA" id="ARBA00003180"/>
    </source>
</evidence>
<evidence type="ECO:0000259" key="15">
    <source>
        <dbReference type="PROSITE" id="PS50075"/>
    </source>
</evidence>
<dbReference type="PROSITE" id="PS50075">
    <property type="entry name" value="CARRIER"/>
    <property type="match status" value="1"/>
</dbReference>
<organism evidence="16">
    <name type="scientific">Eutreptiella gymnastica</name>
    <dbReference type="NCBI Taxonomy" id="73025"/>
    <lineage>
        <taxon>Eukaryota</taxon>
        <taxon>Discoba</taxon>
        <taxon>Euglenozoa</taxon>
        <taxon>Euglenida</taxon>
        <taxon>Spirocuta</taxon>
        <taxon>Euglenophyceae</taxon>
        <taxon>Eutreptiales</taxon>
        <taxon>Eutreptiaceae</taxon>
        <taxon>Eutreptiella</taxon>
    </lineage>
</organism>
<evidence type="ECO:0000256" key="9">
    <source>
        <dbReference type="ARBA" id="ARBA00022832"/>
    </source>
</evidence>
<dbReference type="InterPro" id="IPR020806">
    <property type="entry name" value="PKS_PP-bd"/>
</dbReference>
<feature type="domain" description="Carrier" evidence="15">
    <location>
        <begin position="142"/>
        <end position="216"/>
    </location>
</feature>
<evidence type="ECO:0000313" key="16">
    <source>
        <dbReference type="EMBL" id="CAD9022731.1"/>
    </source>
</evidence>
<feature type="transmembrane region" description="Helical" evidence="14">
    <location>
        <begin position="21"/>
        <end position="39"/>
    </location>
</feature>
<evidence type="ECO:0000256" key="10">
    <source>
        <dbReference type="ARBA" id="ARBA00022946"/>
    </source>
</evidence>
<evidence type="ECO:0000256" key="6">
    <source>
        <dbReference type="ARBA" id="ARBA00022528"/>
    </source>
</evidence>
<evidence type="ECO:0000256" key="13">
    <source>
        <dbReference type="RuleBase" id="RU000722"/>
    </source>
</evidence>
<keyword evidence="8" id="KW-0934">Plastid</keyword>
<evidence type="ECO:0000256" key="2">
    <source>
        <dbReference type="ARBA" id="ARBA00004229"/>
    </source>
</evidence>
<dbReference type="NCBIfam" id="TIGR00517">
    <property type="entry name" value="acyl_carrier"/>
    <property type="match status" value="1"/>
</dbReference>
<evidence type="ECO:0000256" key="5">
    <source>
        <dbReference type="ARBA" id="ARBA00022516"/>
    </source>
</evidence>
<comment type="similarity">
    <text evidence="3">Belongs to the acyl carrier protein (ACP) family.</text>
</comment>
<dbReference type="NCBIfam" id="NF002148">
    <property type="entry name" value="PRK00982.1-2"/>
    <property type="match status" value="1"/>
</dbReference>
<evidence type="ECO:0000256" key="4">
    <source>
        <dbReference type="ARBA" id="ARBA00022450"/>
    </source>
</evidence>
<dbReference type="HAMAP" id="MF_01217">
    <property type="entry name" value="Acyl_carrier"/>
    <property type="match status" value="1"/>
</dbReference>
<feature type="transmembrane region" description="Helical" evidence="14">
    <location>
        <begin position="103"/>
        <end position="124"/>
    </location>
</feature>
<comment type="subcellular location">
    <subcellularLocation>
        <location evidence="2">Plastid</location>
        <location evidence="2">Chloroplast</location>
    </subcellularLocation>
</comment>
<dbReference type="SUPFAM" id="SSF47336">
    <property type="entry name" value="ACP-like"/>
    <property type="match status" value="1"/>
</dbReference>
<name>A0A7S1ITP1_9EUGL</name>
<keyword evidence="12 13" id="KW-0275">Fatty acid biosynthesis</keyword>
<dbReference type="InterPro" id="IPR003231">
    <property type="entry name" value="ACP"/>
</dbReference>
<dbReference type="InterPro" id="IPR044813">
    <property type="entry name" value="ACP_chloroplastic"/>
</dbReference>
<dbReference type="InterPro" id="IPR006162">
    <property type="entry name" value="Ppantetheine_attach_site"/>
</dbReference>
<evidence type="ECO:0000256" key="11">
    <source>
        <dbReference type="ARBA" id="ARBA00023098"/>
    </source>
</evidence>
<keyword evidence="14" id="KW-0812">Transmembrane</keyword>
<keyword evidence="4 13" id="KW-0596">Phosphopantetheine</keyword>